<sequence>MSRAQDALDASMSQYEAISAVVLLISMIALLALCAPGPRGGAVGQGNPSPVWIQSISPDPALDTGILGCSDGMNIINQNCVHRHRKGTFETDGARWGAPLSKGKHVFEIYWPTVGRGTHATAGVGTESAPMFVKPKDSLVGSNPKSWGLDIVRKKAVHNSQAADDVPKGRACTR</sequence>
<keyword evidence="3" id="KW-1185">Reference proteome</keyword>
<keyword evidence="1" id="KW-1133">Transmembrane helix</keyword>
<protein>
    <submittedName>
        <fullName evidence="2">Uncharacterized protein</fullName>
    </submittedName>
</protein>
<keyword evidence="1" id="KW-0472">Membrane</keyword>
<comment type="caution">
    <text evidence="2">The sequence shown here is derived from an EMBL/GenBank/DDBJ whole genome shotgun (WGS) entry which is preliminary data.</text>
</comment>
<keyword evidence="1" id="KW-0812">Transmembrane</keyword>
<dbReference type="SUPFAM" id="SSF49899">
    <property type="entry name" value="Concanavalin A-like lectins/glucanases"/>
    <property type="match status" value="1"/>
</dbReference>
<dbReference type="AlphaFoldDB" id="A0A9D4BMB2"/>
<organism evidence="2 3">
    <name type="scientific">Dreissena polymorpha</name>
    <name type="common">Zebra mussel</name>
    <name type="synonym">Mytilus polymorpha</name>
    <dbReference type="NCBI Taxonomy" id="45954"/>
    <lineage>
        <taxon>Eukaryota</taxon>
        <taxon>Metazoa</taxon>
        <taxon>Spiralia</taxon>
        <taxon>Lophotrochozoa</taxon>
        <taxon>Mollusca</taxon>
        <taxon>Bivalvia</taxon>
        <taxon>Autobranchia</taxon>
        <taxon>Heteroconchia</taxon>
        <taxon>Euheterodonta</taxon>
        <taxon>Imparidentia</taxon>
        <taxon>Neoheterodontei</taxon>
        <taxon>Myida</taxon>
        <taxon>Dreissenoidea</taxon>
        <taxon>Dreissenidae</taxon>
        <taxon>Dreissena</taxon>
    </lineage>
</organism>
<name>A0A9D4BMB2_DREPO</name>
<proteinExistence type="predicted"/>
<feature type="transmembrane region" description="Helical" evidence="1">
    <location>
        <begin position="17"/>
        <end position="35"/>
    </location>
</feature>
<dbReference type="PANTHER" id="PTHR12245:SF11">
    <property type="entry name" value="PROTEIN GUSTAVUS"/>
    <property type="match status" value="1"/>
</dbReference>
<dbReference type="Gene3D" id="2.60.120.920">
    <property type="match status" value="1"/>
</dbReference>
<dbReference type="InterPro" id="IPR050672">
    <property type="entry name" value="FBXO45-Fsn/SPSB_families"/>
</dbReference>
<evidence type="ECO:0000313" key="3">
    <source>
        <dbReference type="Proteomes" id="UP000828390"/>
    </source>
</evidence>
<dbReference type="EMBL" id="JAIWYP010000015">
    <property type="protein sequence ID" value="KAH3700126.1"/>
    <property type="molecule type" value="Genomic_DNA"/>
</dbReference>
<evidence type="ECO:0000256" key="1">
    <source>
        <dbReference type="SAM" id="Phobius"/>
    </source>
</evidence>
<dbReference type="InterPro" id="IPR013320">
    <property type="entry name" value="ConA-like_dom_sf"/>
</dbReference>
<gene>
    <name evidence="2" type="ORF">DPMN_075094</name>
</gene>
<reference evidence="2" key="1">
    <citation type="journal article" date="2019" name="bioRxiv">
        <title>The Genome of the Zebra Mussel, Dreissena polymorpha: A Resource for Invasive Species Research.</title>
        <authorList>
            <person name="McCartney M.A."/>
            <person name="Auch B."/>
            <person name="Kono T."/>
            <person name="Mallez S."/>
            <person name="Zhang Y."/>
            <person name="Obille A."/>
            <person name="Becker A."/>
            <person name="Abrahante J.E."/>
            <person name="Garbe J."/>
            <person name="Badalamenti J.P."/>
            <person name="Herman A."/>
            <person name="Mangelson H."/>
            <person name="Liachko I."/>
            <person name="Sullivan S."/>
            <person name="Sone E.D."/>
            <person name="Koren S."/>
            <person name="Silverstein K.A.T."/>
            <person name="Beckman K.B."/>
            <person name="Gohl D.M."/>
        </authorList>
    </citation>
    <scope>NUCLEOTIDE SEQUENCE</scope>
    <source>
        <strain evidence="2">Duluth1</strain>
        <tissue evidence="2">Whole animal</tissue>
    </source>
</reference>
<dbReference type="GO" id="GO:0043161">
    <property type="term" value="P:proteasome-mediated ubiquitin-dependent protein catabolic process"/>
    <property type="evidence" value="ECO:0007669"/>
    <property type="project" value="TreeGrafter"/>
</dbReference>
<reference evidence="2" key="2">
    <citation type="submission" date="2020-11" db="EMBL/GenBank/DDBJ databases">
        <authorList>
            <person name="McCartney M.A."/>
            <person name="Auch B."/>
            <person name="Kono T."/>
            <person name="Mallez S."/>
            <person name="Becker A."/>
            <person name="Gohl D.M."/>
            <person name="Silverstein K.A.T."/>
            <person name="Koren S."/>
            <person name="Bechman K.B."/>
            <person name="Herman A."/>
            <person name="Abrahante J.E."/>
            <person name="Garbe J."/>
        </authorList>
    </citation>
    <scope>NUCLEOTIDE SEQUENCE</scope>
    <source>
        <strain evidence="2">Duluth1</strain>
        <tissue evidence="2">Whole animal</tissue>
    </source>
</reference>
<dbReference type="Proteomes" id="UP000828390">
    <property type="component" value="Unassembled WGS sequence"/>
</dbReference>
<accession>A0A9D4BMB2</accession>
<dbReference type="GO" id="GO:0019005">
    <property type="term" value="C:SCF ubiquitin ligase complex"/>
    <property type="evidence" value="ECO:0007669"/>
    <property type="project" value="TreeGrafter"/>
</dbReference>
<evidence type="ECO:0000313" key="2">
    <source>
        <dbReference type="EMBL" id="KAH3700126.1"/>
    </source>
</evidence>
<dbReference type="InterPro" id="IPR043136">
    <property type="entry name" value="B30.2/SPRY_sf"/>
</dbReference>
<dbReference type="PANTHER" id="PTHR12245">
    <property type="entry name" value="SPRY DOMAIN CONTAINING SOCS BOX PROTEIN"/>
    <property type="match status" value="1"/>
</dbReference>